<dbReference type="PANTHER" id="PTHR37938">
    <property type="entry name" value="BLL0215 PROTEIN"/>
    <property type="match status" value="1"/>
</dbReference>
<dbReference type="EMBL" id="JAAKZI010000011">
    <property type="protein sequence ID" value="NGN83422.1"/>
    <property type="molecule type" value="Genomic_DNA"/>
</dbReference>
<dbReference type="RefSeq" id="WP_165181531.1">
    <property type="nucleotide sequence ID" value="NZ_JAAKZI010000011.1"/>
</dbReference>
<feature type="transmembrane region" description="Helical" evidence="2">
    <location>
        <begin position="21"/>
        <end position="41"/>
    </location>
</feature>
<keyword evidence="2" id="KW-0472">Membrane</keyword>
<evidence type="ECO:0000313" key="5">
    <source>
        <dbReference type="Proteomes" id="UP000479226"/>
    </source>
</evidence>
<reference evidence="4 5" key="1">
    <citation type="submission" date="2020-02" db="EMBL/GenBank/DDBJ databases">
        <title>Genome sequence of the type strain DSM 27180 of Arthrobacter silviterrae.</title>
        <authorList>
            <person name="Gao J."/>
            <person name="Sun J."/>
        </authorList>
    </citation>
    <scope>NUCLEOTIDE SEQUENCE [LARGE SCALE GENOMIC DNA]</scope>
    <source>
        <strain evidence="4 5">DSM 27180</strain>
    </source>
</reference>
<feature type="region of interest" description="Disordered" evidence="1">
    <location>
        <begin position="192"/>
        <end position="218"/>
    </location>
</feature>
<dbReference type="PANTHER" id="PTHR37938:SF1">
    <property type="entry name" value="BLL0215 PROTEIN"/>
    <property type="match status" value="1"/>
</dbReference>
<evidence type="ECO:0000259" key="3">
    <source>
        <dbReference type="Pfam" id="PF03703"/>
    </source>
</evidence>
<keyword evidence="2" id="KW-0812">Transmembrane</keyword>
<gene>
    <name evidence="4" type="ORF">G6N77_08115</name>
</gene>
<dbReference type="Proteomes" id="UP000479226">
    <property type="component" value="Unassembled WGS sequence"/>
</dbReference>
<evidence type="ECO:0000313" key="4">
    <source>
        <dbReference type="EMBL" id="NGN83422.1"/>
    </source>
</evidence>
<comment type="caution">
    <text evidence="4">The sequence shown here is derived from an EMBL/GenBank/DDBJ whole genome shotgun (WGS) entry which is preliminary data.</text>
</comment>
<evidence type="ECO:0000256" key="1">
    <source>
        <dbReference type="SAM" id="MobiDB-lite"/>
    </source>
</evidence>
<name>A0ABX0D959_9MICC</name>
<proteinExistence type="predicted"/>
<keyword evidence="2" id="KW-1133">Transmembrane helix</keyword>
<protein>
    <submittedName>
        <fullName evidence="4">PH domain-containing protein</fullName>
    </submittedName>
</protein>
<organism evidence="4 5">
    <name type="scientific">Arthrobacter silviterrae</name>
    <dbReference type="NCBI Taxonomy" id="2026658"/>
    <lineage>
        <taxon>Bacteria</taxon>
        <taxon>Bacillati</taxon>
        <taxon>Actinomycetota</taxon>
        <taxon>Actinomycetes</taxon>
        <taxon>Micrococcales</taxon>
        <taxon>Micrococcaceae</taxon>
        <taxon>Arthrobacter</taxon>
    </lineage>
</organism>
<accession>A0ABX0D959</accession>
<feature type="compositionally biased region" description="Basic and acidic residues" evidence="1">
    <location>
        <begin position="195"/>
        <end position="218"/>
    </location>
</feature>
<dbReference type="InterPro" id="IPR005182">
    <property type="entry name" value="YdbS-like_PH"/>
</dbReference>
<sequence length="218" mass="24076">MSRWLAEDEQVLLLVRPHARVLVWPVGVGLLLVMAASAALAKLQPAQYEQWASAAPALREPAIVLLCTAVLLVQVAYPLRRVVRWAGTRYVLTSQRMVVKEGGLGRRQADYALAGVQGIDMRQKPLQRLAGAGELDFHMVTGKVNTVHNVPHIVQFRTETHKAWMALFRASFQQAPGPGYYAVDVGHGHLATSHNDGHHDDAGRHLSGKELRKLGRDH</sequence>
<feature type="domain" description="YdbS-like PH" evidence="3">
    <location>
        <begin position="85"/>
        <end position="144"/>
    </location>
</feature>
<keyword evidence="5" id="KW-1185">Reference proteome</keyword>
<feature type="transmembrane region" description="Helical" evidence="2">
    <location>
        <begin position="61"/>
        <end position="79"/>
    </location>
</feature>
<dbReference type="Pfam" id="PF03703">
    <property type="entry name" value="bPH_2"/>
    <property type="match status" value="1"/>
</dbReference>
<evidence type="ECO:0000256" key="2">
    <source>
        <dbReference type="SAM" id="Phobius"/>
    </source>
</evidence>